<dbReference type="SUPFAM" id="SSF52058">
    <property type="entry name" value="L domain-like"/>
    <property type="match status" value="1"/>
</dbReference>
<evidence type="ECO:0000256" key="3">
    <source>
        <dbReference type="ARBA" id="ARBA00022777"/>
    </source>
</evidence>
<dbReference type="PANTHER" id="PTHR43289:SF6">
    <property type="entry name" value="SERINE_THREONINE-PROTEIN KINASE NEKL-3"/>
    <property type="match status" value="1"/>
</dbReference>
<dbReference type="Pfam" id="PF00069">
    <property type="entry name" value="Pkinase"/>
    <property type="match status" value="1"/>
</dbReference>
<name>A0ABY7VXX8_9BACT</name>
<dbReference type="InterPro" id="IPR011990">
    <property type="entry name" value="TPR-like_helical_dom_sf"/>
</dbReference>
<dbReference type="Gene3D" id="1.10.510.10">
    <property type="entry name" value="Transferase(Phosphotransferase) domain 1"/>
    <property type="match status" value="1"/>
</dbReference>
<dbReference type="SUPFAM" id="SSF48452">
    <property type="entry name" value="TPR-like"/>
    <property type="match status" value="1"/>
</dbReference>
<feature type="transmembrane region" description="Helical" evidence="5">
    <location>
        <begin position="347"/>
        <end position="367"/>
    </location>
</feature>
<proteinExistence type="predicted"/>
<sequence length="681" mass="78089">MRKEDKFNKNFGQLFEEAFTPEERPLEEALRRGGERYSDFDFYREGGLKQIRTCLDQRTGRRVAMATMKPSVGSDRKETFIREARINAALQHPNIVPVYDVGLTNNEPWFTMKFIEGQSLKEIVQELKTGTESRFNNLAERLELFLKVCDAVAYAHSKGILHLDLKPDNIRVSEYGDVVLCDWGLADIIPAECEEPLLEVCSTTETDFEEMTLDGVVKGSPGYMAPEQTGLIKERKGKHTDIFSLGAVLYTLLTYEKAFTGKDLETILHRTVEADFIPPSRMKTNTVPYSLEAVCIKALSKKISDRYTSIKDLQGEVRDFINGFTTEAENASLMKSLHFWVKRNRTLSAISLIAFCLLLSLLIVFVINLKLAESNAKEVAEKLRIEKEYHMRINRGAAPKFFERAQTSYKTYVFDDALNFCSSAVELDETLIEAWKLKANIHFIRQEFKAAQEAFEKADDKSPLAKVNAEYAMYKDDDSKPLNAEDYLNLVKTLRDRQLFRQFANLIHYKIYSDLTVEERIAFCKEAVILHNYPMEPLKFYFDKQSRHLDLSGNLQLEVALCFQNFPAESADFSNTKIPNFICFRGQKLKYLDVSHTEIYELHSLENADLIDLNLSHTGVSNLTPLEDFSIRKLNISHTQIKGIQTVLKLNYLQELIVHKGQFSPLAYHVLPKTVKVIEVD</sequence>
<reference evidence="7 8" key="1">
    <citation type="submission" date="2023-02" db="EMBL/GenBank/DDBJ databases">
        <title>Genome sequence of Lentisphaera profundi SAORIC-696.</title>
        <authorList>
            <person name="Kim e."/>
            <person name="Cho J.-C."/>
            <person name="Choi A."/>
            <person name="Kang I."/>
        </authorList>
    </citation>
    <scope>NUCLEOTIDE SEQUENCE [LARGE SCALE GENOMIC DNA]</scope>
    <source>
        <strain evidence="7 8">SAORIC-696</strain>
    </source>
</reference>
<evidence type="ECO:0000256" key="4">
    <source>
        <dbReference type="ARBA" id="ARBA00022840"/>
    </source>
</evidence>
<dbReference type="SMART" id="SM00220">
    <property type="entry name" value="S_TKc"/>
    <property type="match status" value="1"/>
</dbReference>
<gene>
    <name evidence="7" type="ORF">PQO03_17610</name>
</gene>
<dbReference type="Gene3D" id="3.80.10.10">
    <property type="entry name" value="Ribonuclease Inhibitor"/>
    <property type="match status" value="1"/>
</dbReference>
<dbReference type="Gene3D" id="1.25.40.10">
    <property type="entry name" value="Tetratricopeptide repeat domain"/>
    <property type="match status" value="1"/>
</dbReference>
<keyword evidence="8" id="KW-1185">Reference proteome</keyword>
<evidence type="ECO:0000259" key="6">
    <source>
        <dbReference type="PROSITE" id="PS50011"/>
    </source>
</evidence>
<evidence type="ECO:0000313" key="8">
    <source>
        <dbReference type="Proteomes" id="UP001214250"/>
    </source>
</evidence>
<dbReference type="InterPro" id="IPR000719">
    <property type="entry name" value="Prot_kinase_dom"/>
</dbReference>
<evidence type="ECO:0000256" key="1">
    <source>
        <dbReference type="ARBA" id="ARBA00022679"/>
    </source>
</evidence>
<organism evidence="7 8">
    <name type="scientific">Lentisphaera profundi</name>
    <dbReference type="NCBI Taxonomy" id="1658616"/>
    <lineage>
        <taxon>Bacteria</taxon>
        <taxon>Pseudomonadati</taxon>
        <taxon>Lentisphaerota</taxon>
        <taxon>Lentisphaeria</taxon>
        <taxon>Lentisphaerales</taxon>
        <taxon>Lentisphaeraceae</taxon>
        <taxon>Lentisphaera</taxon>
    </lineage>
</organism>
<dbReference type="RefSeq" id="WP_274152161.1">
    <property type="nucleotide sequence ID" value="NZ_CP117812.1"/>
</dbReference>
<dbReference type="Proteomes" id="UP001214250">
    <property type="component" value="Chromosome 2"/>
</dbReference>
<dbReference type="SUPFAM" id="SSF56112">
    <property type="entry name" value="Protein kinase-like (PK-like)"/>
    <property type="match status" value="1"/>
</dbReference>
<protein>
    <submittedName>
        <fullName evidence="7">Serine/threonine-protein kinase</fullName>
    </submittedName>
</protein>
<accession>A0ABY7VXX8</accession>
<dbReference type="PANTHER" id="PTHR43289">
    <property type="entry name" value="MITOGEN-ACTIVATED PROTEIN KINASE KINASE KINASE 20-RELATED"/>
    <property type="match status" value="1"/>
</dbReference>
<keyword evidence="5" id="KW-1133">Transmembrane helix</keyword>
<evidence type="ECO:0000256" key="2">
    <source>
        <dbReference type="ARBA" id="ARBA00022741"/>
    </source>
</evidence>
<keyword evidence="3 7" id="KW-0418">Kinase</keyword>
<keyword evidence="4" id="KW-0067">ATP-binding</keyword>
<evidence type="ECO:0000256" key="5">
    <source>
        <dbReference type="SAM" id="Phobius"/>
    </source>
</evidence>
<keyword evidence="2" id="KW-0547">Nucleotide-binding</keyword>
<dbReference type="CDD" id="cd14014">
    <property type="entry name" value="STKc_PknB_like"/>
    <property type="match status" value="1"/>
</dbReference>
<keyword evidence="1" id="KW-0808">Transferase</keyword>
<feature type="domain" description="Protein kinase" evidence="6">
    <location>
        <begin position="37"/>
        <end position="321"/>
    </location>
</feature>
<evidence type="ECO:0000313" key="7">
    <source>
        <dbReference type="EMBL" id="WDE97646.1"/>
    </source>
</evidence>
<dbReference type="EMBL" id="CP117812">
    <property type="protein sequence ID" value="WDE97646.1"/>
    <property type="molecule type" value="Genomic_DNA"/>
</dbReference>
<keyword evidence="5" id="KW-0472">Membrane</keyword>
<dbReference type="InterPro" id="IPR032675">
    <property type="entry name" value="LRR_dom_sf"/>
</dbReference>
<keyword evidence="5" id="KW-0812">Transmembrane</keyword>
<dbReference type="GO" id="GO:0016301">
    <property type="term" value="F:kinase activity"/>
    <property type="evidence" value="ECO:0007669"/>
    <property type="project" value="UniProtKB-KW"/>
</dbReference>
<dbReference type="InterPro" id="IPR011009">
    <property type="entry name" value="Kinase-like_dom_sf"/>
</dbReference>
<dbReference type="PROSITE" id="PS50011">
    <property type="entry name" value="PROTEIN_KINASE_DOM"/>
    <property type="match status" value="1"/>
</dbReference>